<protein>
    <recommendedName>
        <fullName evidence="1">DDE-1 domain-containing protein</fullName>
    </recommendedName>
</protein>
<evidence type="ECO:0000259" key="1">
    <source>
        <dbReference type="Pfam" id="PF03184"/>
    </source>
</evidence>
<evidence type="ECO:0000313" key="2">
    <source>
        <dbReference type="EMBL" id="KAJ8364875.1"/>
    </source>
</evidence>
<dbReference type="Proteomes" id="UP001152622">
    <property type="component" value="Chromosome 4"/>
</dbReference>
<evidence type="ECO:0000313" key="3">
    <source>
        <dbReference type="Proteomes" id="UP001152622"/>
    </source>
</evidence>
<gene>
    <name evidence="2" type="ORF">SKAU_G00137060</name>
</gene>
<proteinExistence type="predicted"/>
<name>A0A9Q1FSD1_SYNKA</name>
<sequence length="205" mass="23695">MERGRDKVLAHRGAKHVYRQSRGTREHVSVLACFNAAGRDIPPNIIFKLGFPADPSFTQGDPRNALYSRSKAGHIDGELFRRWFQHLIRHAIPERPFLLIFDGHKSHLGMEAHRMAHHLSRLLHNNIHSPCSRTVIHQLDYQHNHLHLQPTPEEHPLVAEGQRRPVRKLAVAARMITASEYEHQYLERVEKERAGNAEQQRRAAL</sequence>
<dbReference type="EMBL" id="JAINUF010000004">
    <property type="protein sequence ID" value="KAJ8364875.1"/>
    <property type="molecule type" value="Genomic_DNA"/>
</dbReference>
<dbReference type="Pfam" id="PF03184">
    <property type="entry name" value="DDE_1"/>
    <property type="match status" value="1"/>
</dbReference>
<reference evidence="2" key="1">
    <citation type="journal article" date="2023" name="Science">
        <title>Genome structures resolve the early diversification of teleost fishes.</title>
        <authorList>
            <person name="Parey E."/>
            <person name="Louis A."/>
            <person name="Montfort J."/>
            <person name="Bouchez O."/>
            <person name="Roques C."/>
            <person name="Iampietro C."/>
            <person name="Lluch J."/>
            <person name="Castinel A."/>
            <person name="Donnadieu C."/>
            <person name="Desvignes T."/>
            <person name="Floi Bucao C."/>
            <person name="Jouanno E."/>
            <person name="Wen M."/>
            <person name="Mejri S."/>
            <person name="Dirks R."/>
            <person name="Jansen H."/>
            <person name="Henkel C."/>
            <person name="Chen W.J."/>
            <person name="Zahm M."/>
            <person name="Cabau C."/>
            <person name="Klopp C."/>
            <person name="Thompson A.W."/>
            <person name="Robinson-Rechavi M."/>
            <person name="Braasch I."/>
            <person name="Lecointre G."/>
            <person name="Bobe J."/>
            <person name="Postlethwait J.H."/>
            <person name="Berthelot C."/>
            <person name="Roest Crollius H."/>
            <person name="Guiguen Y."/>
        </authorList>
    </citation>
    <scope>NUCLEOTIDE SEQUENCE</scope>
    <source>
        <strain evidence="2">WJC10195</strain>
    </source>
</reference>
<comment type="caution">
    <text evidence="2">The sequence shown here is derived from an EMBL/GenBank/DDBJ whole genome shotgun (WGS) entry which is preliminary data.</text>
</comment>
<dbReference type="InterPro" id="IPR004875">
    <property type="entry name" value="DDE_SF_endonuclease_dom"/>
</dbReference>
<keyword evidence="3" id="KW-1185">Reference proteome</keyword>
<organism evidence="2 3">
    <name type="scientific">Synaphobranchus kaupii</name>
    <name type="common">Kaup's arrowtooth eel</name>
    <dbReference type="NCBI Taxonomy" id="118154"/>
    <lineage>
        <taxon>Eukaryota</taxon>
        <taxon>Metazoa</taxon>
        <taxon>Chordata</taxon>
        <taxon>Craniata</taxon>
        <taxon>Vertebrata</taxon>
        <taxon>Euteleostomi</taxon>
        <taxon>Actinopterygii</taxon>
        <taxon>Neopterygii</taxon>
        <taxon>Teleostei</taxon>
        <taxon>Anguilliformes</taxon>
        <taxon>Synaphobranchidae</taxon>
        <taxon>Synaphobranchus</taxon>
    </lineage>
</organism>
<accession>A0A9Q1FSD1</accession>
<dbReference type="GO" id="GO:0003676">
    <property type="term" value="F:nucleic acid binding"/>
    <property type="evidence" value="ECO:0007669"/>
    <property type="project" value="InterPro"/>
</dbReference>
<dbReference type="AlphaFoldDB" id="A0A9Q1FSD1"/>
<dbReference type="OrthoDB" id="6625177at2759"/>
<feature type="domain" description="DDE-1" evidence="1">
    <location>
        <begin position="27"/>
        <end position="140"/>
    </location>
</feature>